<evidence type="ECO:0000313" key="2">
    <source>
        <dbReference type="EMBL" id="CAP94186.1"/>
    </source>
</evidence>
<keyword evidence="1" id="KW-1133">Transmembrane helix</keyword>
<evidence type="ECO:0000313" key="3">
    <source>
        <dbReference type="Proteomes" id="UP000000724"/>
    </source>
</evidence>
<dbReference type="AlphaFoldDB" id="B6HA59"/>
<organism evidence="2 3">
    <name type="scientific">Penicillium rubens (strain ATCC 28089 / DSM 1075 / NRRL 1951 / Wisconsin 54-1255)</name>
    <name type="common">Penicillium chrysogenum</name>
    <dbReference type="NCBI Taxonomy" id="500485"/>
    <lineage>
        <taxon>Eukaryota</taxon>
        <taxon>Fungi</taxon>
        <taxon>Dikarya</taxon>
        <taxon>Ascomycota</taxon>
        <taxon>Pezizomycotina</taxon>
        <taxon>Eurotiomycetes</taxon>
        <taxon>Eurotiomycetidae</taxon>
        <taxon>Eurotiales</taxon>
        <taxon>Aspergillaceae</taxon>
        <taxon>Penicillium</taxon>
        <taxon>Penicillium chrysogenum species complex</taxon>
    </lineage>
</organism>
<dbReference type="GO" id="GO:0031505">
    <property type="term" value="P:fungal-type cell wall organization"/>
    <property type="evidence" value="ECO:0007669"/>
    <property type="project" value="TreeGrafter"/>
</dbReference>
<feature type="transmembrane region" description="Helical" evidence="1">
    <location>
        <begin position="215"/>
        <end position="240"/>
    </location>
</feature>
<feature type="transmembrane region" description="Helical" evidence="1">
    <location>
        <begin position="12"/>
        <end position="33"/>
    </location>
</feature>
<dbReference type="EMBL" id="AM920431">
    <property type="protein sequence ID" value="CAP94186.1"/>
    <property type="molecule type" value="Genomic_DNA"/>
</dbReference>
<feature type="transmembrane region" description="Helical" evidence="1">
    <location>
        <begin position="180"/>
        <end position="203"/>
    </location>
</feature>
<dbReference type="PROSITE" id="PS51257">
    <property type="entry name" value="PROKAR_LIPOPROTEIN"/>
    <property type="match status" value="1"/>
</dbReference>
<dbReference type="PANTHER" id="PTHR28019">
    <property type="entry name" value="CELL MEMBRANE PROTEIN YLR413W-RELATED"/>
    <property type="match status" value="1"/>
</dbReference>
<dbReference type="Pfam" id="PF06687">
    <property type="entry name" value="SUR7"/>
    <property type="match status" value="1"/>
</dbReference>
<accession>B6HA59</accession>
<reference evidence="2 3" key="1">
    <citation type="journal article" date="2008" name="Nat. Biotechnol.">
        <title>Genome sequencing and analysis of the filamentous fungus Penicillium chrysogenum.</title>
        <authorList>
            <person name="van den Berg M.A."/>
            <person name="Albang R."/>
            <person name="Albermann K."/>
            <person name="Badger J.H."/>
            <person name="Daran J.-M."/>
            <person name="Driessen A.J.M."/>
            <person name="Garcia-Estrada C."/>
            <person name="Fedorova N.D."/>
            <person name="Harris D.M."/>
            <person name="Heijne W.H.M."/>
            <person name="Joardar V.S."/>
            <person name="Kiel J.A.K.W."/>
            <person name="Kovalchuk A."/>
            <person name="Martin J.F."/>
            <person name="Nierman W.C."/>
            <person name="Nijland J.G."/>
            <person name="Pronk J.T."/>
            <person name="Roubos J.A."/>
            <person name="van der Klei I.J."/>
            <person name="van Peij N.N.M.E."/>
            <person name="Veenhuis M."/>
            <person name="von Doehren H."/>
            <person name="Wagner C."/>
            <person name="Wortman J.R."/>
            <person name="Bovenberg R.A.L."/>
        </authorList>
    </citation>
    <scope>NUCLEOTIDE SEQUENCE [LARGE SCALE GENOMIC DNA]</scope>
    <source>
        <strain evidence="3">ATCC 28089 / DSM 1075 / NRRL 1951 / Wisconsin 54-1255</strain>
    </source>
</reference>
<dbReference type="InterPro" id="IPR052413">
    <property type="entry name" value="SUR7_domain"/>
</dbReference>
<dbReference type="PANTHER" id="PTHR28019:SF2">
    <property type="entry name" value="CELL MEMBRANE PROTEIN YLR413W-RELATED"/>
    <property type="match status" value="1"/>
</dbReference>
<dbReference type="GO" id="GO:0051285">
    <property type="term" value="C:cell cortex of cell tip"/>
    <property type="evidence" value="ECO:0007669"/>
    <property type="project" value="TreeGrafter"/>
</dbReference>
<dbReference type="InterPro" id="IPR009571">
    <property type="entry name" value="SUR7/Rim9-like_fungi"/>
</dbReference>
<feature type="transmembrane region" description="Helical" evidence="1">
    <location>
        <begin position="265"/>
        <end position="291"/>
    </location>
</feature>
<dbReference type="VEuPathDB" id="FungiDB:PCH_Pc16g15160"/>
<dbReference type="OrthoDB" id="4480814at2759"/>
<keyword evidence="1" id="KW-0812">Transmembrane</keyword>
<dbReference type="BioCyc" id="PCHR:PC16G15160-MONOMER"/>
<evidence type="ECO:0000256" key="1">
    <source>
        <dbReference type="SAM" id="Phobius"/>
    </source>
</evidence>
<dbReference type="Proteomes" id="UP000000724">
    <property type="component" value="Contig Pc00c16"/>
</dbReference>
<keyword evidence="1" id="KW-0472">Membrane</keyword>
<protein>
    <submittedName>
        <fullName evidence="2">Pc16g15160 protein</fullName>
    </submittedName>
</protein>
<dbReference type="HOGENOM" id="CLU_084272_0_0_1"/>
<gene>
    <name evidence="2" type="ORF">Pc16g15160</name>
    <name evidence="2" type="ORF">PCH_Pc16g15160</name>
</gene>
<dbReference type="GO" id="GO:0005886">
    <property type="term" value="C:plasma membrane"/>
    <property type="evidence" value="ECO:0007669"/>
    <property type="project" value="InterPro"/>
</dbReference>
<dbReference type="eggNOG" id="ENOG502RPK8">
    <property type="taxonomic scope" value="Eukaryota"/>
</dbReference>
<sequence length="326" mass="35461">MKLSTKSRLDSLVSTTALSFTVAVLVCLSLVFVGCSSSSSPKGLHFLKVDLKEFPKLRDLQIRDPSNIDTARIESGGRNAVEGVASSIHTSANEAIHEATSAASSMVEAQVHEFKSHLPQYYLVGLWSYCKAKDGSEMVCSDPSISFTFDISAVLDSTPINLSNILPDIDLSLVSGYRRFSQSVVCLYIAGFVVTTLSGVLACRKVFFSKGSRSLAIFYTLSSMLITTATIAVTVMYGIFASKVKNTLQPYGVEVTLGAKMITTAWLAVFFSIGGSTICCVFVLVGSYMVYELLERNTVVHKVHYDFHAAIQNYRNSALENISIVE</sequence>
<dbReference type="Gene3D" id="1.20.140.150">
    <property type="match status" value="1"/>
</dbReference>
<proteinExistence type="predicted"/>
<keyword evidence="3" id="KW-1185">Reference proteome</keyword>
<name>B6HA59_PENRW</name>